<evidence type="ECO:0008006" key="5">
    <source>
        <dbReference type="Google" id="ProtNLM"/>
    </source>
</evidence>
<evidence type="ECO:0000256" key="1">
    <source>
        <dbReference type="ARBA" id="ARBA00022967"/>
    </source>
</evidence>
<dbReference type="Gene3D" id="3.40.50.1000">
    <property type="entry name" value="HAD superfamily/HAD-like"/>
    <property type="match status" value="1"/>
</dbReference>
<protein>
    <recommendedName>
        <fullName evidence="5">Heavy metal translocating P-type ATPase</fullName>
    </recommendedName>
</protein>
<dbReference type="InterPro" id="IPR023214">
    <property type="entry name" value="HAD_sf"/>
</dbReference>
<evidence type="ECO:0000256" key="2">
    <source>
        <dbReference type="SAM" id="Phobius"/>
    </source>
</evidence>
<sequence length="143" mass="15517">MDTYFAEVLPEDKYKYIKNLQDKGNKVMMVGDGVNDAPALKQANVGVAVGAGTEVAVEAGDVVLTRNNPQDIVRLVILSRQVYRKMTENLVWATGYNLLTIPAAAGLFAPWGIFLRPEIGAILMSLSSVIVVINALSLRKAKI</sequence>
<dbReference type="AlphaFoldDB" id="A0A2M8ERY2"/>
<feature type="transmembrane region" description="Helical" evidence="2">
    <location>
        <begin position="119"/>
        <end position="138"/>
    </location>
</feature>
<keyword evidence="2" id="KW-0812">Transmembrane</keyword>
<dbReference type="GO" id="GO:0005524">
    <property type="term" value="F:ATP binding"/>
    <property type="evidence" value="ECO:0007669"/>
    <property type="project" value="InterPro"/>
</dbReference>
<proteinExistence type="predicted"/>
<keyword evidence="2" id="KW-1133">Transmembrane helix</keyword>
<dbReference type="PRINTS" id="PR00119">
    <property type="entry name" value="CATATPASE"/>
</dbReference>
<dbReference type="NCBIfam" id="TIGR01494">
    <property type="entry name" value="ATPase_P-type"/>
    <property type="match status" value="1"/>
</dbReference>
<name>A0A2M8ERY2_9BACT</name>
<accession>A0A2M8ERY2</accession>
<organism evidence="3 4">
    <name type="scientific">Candidatus Shapirobacteria bacterium CG_4_9_14_0_2_um_filter_39_11</name>
    <dbReference type="NCBI Taxonomy" id="1974478"/>
    <lineage>
        <taxon>Bacteria</taxon>
        <taxon>Candidatus Shapironibacteriota</taxon>
    </lineage>
</organism>
<dbReference type="PRINTS" id="PR00120">
    <property type="entry name" value="HATPASE"/>
</dbReference>
<reference evidence="4" key="1">
    <citation type="submission" date="2017-09" db="EMBL/GenBank/DDBJ databases">
        <title>Depth-based differentiation of microbial function through sediment-hosted aquifers and enrichment of novel symbionts in the deep terrestrial subsurface.</title>
        <authorList>
            <person name="Probst A.J."/>
            <person name="Ladd B."/>
            <person name="Jarett J.K."/>
            <person name="Geller-Mcgrath D.E."/>
            <person name="Sieber C.M.K."/>
            <person name="Emerson J.B."/>
            <person name="Anantharaman K."/>
            <person name="Thomas B.C."/>
            <person name="Malmstrom R."/>
            <person name="Stieglmeier M."/>
            <person name="Klingl A."/>
            <person name="Woyke T."/>
            <person name="Ryan C.M."/>
            <person name="Banfield J.F."/>
        </authorList>
    </citation>
    <scope>NUCLEOTIDE SEQUENCE [LARGE SCALE GENOMIC DNA]</scope>
</reference>
<evidence type="ECO:0000313" key="4">
    <source>
        <dbReference type="Proteomes" id="UP000229816"/>
    </source>
</evidence>
<feature type="transmembrane region" description="Helical" evidence="2">
    <location>
        <begin position="90"/>
        <end position="113"/>
    </location>
</feature>
<dbReference type="InterPro" id="IPR001757">
    <property type="entry name" value="P_typ_ATPase"/>
</dbReference>
<dbReference type="GO" id="GO:0016020">
    <property type="term" value="C:membrane"/>
    <property type="evidence" value="ECO:0007669"/>
    <property type="project" value="InterPro"/>
</dbReference>
<dbReference type="InterPro" id="IPR036412">
    <property type="entry name" value="HAD-like_sf"/>
</dbReference>
<dbReference type="Pfam" id="PF00702">
    <property type="entry name" value="Hydrolase"/>
    <property type="match status" value="1"/>
</dbReference>
<dbReference type="PANTHER" id="PTHR43520">
    <property type="entry name" value="ATP7, ISOFORM B"/>
    <property type="match status" value="1"/>
</dbReference>
<dbReference type="EMBL" id="PFSF01000070">
    <property type="protein sequence ID" value="PJC27875.1"/>
    <property type="molecule type" value="Genomic_DNA"/>
</dbReference>
<dbReference type="SUPFAM" id="SSF56784">
    <property type="entry name" value="HAD-like"/>
    <property type="match status" value="1"/>
</dbReference>
<keyword evidence="2" id="KW-0472">Membrane</keyword>
<gene>
    <name evidence="3" type="ORF">CO054_03210</name>
</gene>
<evidence type="ECO:0000313" key="3">
    <source>
        <dbReference type="EMBL" id="PJC27875.1"/>
    </source>
</evidence>
<dbReference type="GO" id="GO:0016887">
    <property type="term" value="F:ATP hydrolysis activity"/>
    <property type="evidence" value="ECO:0007669"/>
    <property type="project" value="InterPro"/>
</dbReference>
<comment type="caution">
    <text evidence="3">The sequence shown here is derived from an EMBL/GenBank/DDBJ whole genome shotgun (WGS) entry which is preliminary data.</text>
</comment>
<dbReference type="GO" id="GO:0005507">
    <property type="term" value="F:copper ion binding"/>
    <property type="evidence" value="ECO:0007669"/>
    <property type="project" value="TreeGrafter"/>
</dbReference>
<dbReference type="GO" id="GO:0043682">
    <property type="term" value="F:P-type divalent copper transporter activity"/>
    <property type="evidence" value="ECO:0007669"/>
    <property type="project" value="TreeGrafter"/>
</dbReference>
<dbReference type="GO" id="GO:0055070">
    <property type="term" value="P:copper ion homeostasis"/>
    <property type="evidence" value="ECO:0007669"/>
    <property type="project" value="TreeGrafter"/>
</dbReference>
<dbReference type="Proteomes" id="UP000229816">
    <property type="component" value="Unassembled WGS sequence"/>
</dbReference>
<keyword evidence="1" id="KW-1278">Translocase</keyword>
<dbReference type="PANTHER" id="PTHR43520:SF8">
    <property type="entry name" value="P-TYPE CU(+) TRANSPORTER"/>
    <property type="match status" value="1"/>
</dbReference>